<organism evidence="1 2">
    <name type="scientific">Nocardia rhizosphaerae</name>
    <dbReference type="NCBI Taxonomy" id="1691571"/>
    <lineage>
        <taxon>Bacteria</taxon>
        <taxon>Bacillati</taxon>
        <taxon>Actinomycetota</taxon>
        <taxon>Actinomycetes</taxon>
        <taxon>Mycobacteriales</taxon>
        <taxon>Nocardiaceae</taxon>
        <taxon>Nocardia</taxon>
    </lineage>
</organism>
<evidence type="ECO:0000313" key="1">
    <source>
        <dbReference type="EMBL" id="MFC4128855.1"/>
    </source>
</evidence>
<name>A0ABV8LF28_9NOCA</name>
<dbReference type="Proteomes" id="UP001595767">
    <property type="component" value="Unassembled WGS sequence"/>
</dbReference>
<evidence type="ECO:0000313" key="2">
    <source>
        <dbReference type="Proteomes" id="UP001595767"/>
    </source>
</evidence>
<proteinExistence type="predicted"/>
<gene>
    <name evidence="1" type="ORF">ACFOW8_28370</name>
</gene>
<dbReference type="RefSeq" id="WP_378554723.1">
    <property type="nucleotide sequence ID" value="NZ_JBHSBA010000016.1"/>
</dbReference>
<accession>A0ABV8LF28</accession>
<keyword evidence="2" id="KW-1185">Reference proteome</keyword>
<evidence type="ECO:0008006" key="3">
    <source>
        <dbReference type="Google" id="ProtNLM"/>
    </source>
</evidence>
<protein>
    <recommendedName>
        <fullName evidence="3">Immunity protein 35</fullName>
    </recommendedName>
</protein>
<reference evidence="2" key="1">
    <citation type="journal article" date="2019" name="Int. J. Syst. Evol. Microbiol.">
        <title>The Global Catalogue of Microorganisms (GCM) 10K type strain sequencing project: providing services to taxonomists for standard genome sequencing and annotation.</title>
        <authorList>
            <consortium name="The Broad Institute Genomics Platform"/>
            <consortium name="The Broad Institute Genome Sequencing Center for Infectious Disease"/>
            <person name="Wu L."/>
            <person name="Ma J."/>
        </authorList>
    </citation>
    <scope>NUCLEOTIDE SEQUENCE [LARGE SCALE GENOMIC DNA]</scope>
    <source>
        <strain evidence="2">CGMCC 4.7204</strain>
    </source>
</reference>
<dbReference type="EMBL" id="JBHSBA010000016">
    <property type="protein sequence ID" value="MFC4128855.1"/>
    <property type="molecule type" value="Genomic_DNA"/>
</dbReference>
<sequence>MAITLENSDLNWLGTFAEAVEFIAKDILSDAVEVVPVTVRDGDGNTVWGALMGVEDGHLVVGRQRIVIADNITGFYVA</sequence>
<comment type="caution">
    <text evidence="1">The sequence shown here is derived from an EMBL/GenBank/DDBJ whole genome shotgun (WGS) entry which is preliminary data.</text>
</comment>